<name>A0AAD8WSY5_LOLMU</name>
<dbReference type="Proteomes" id="UP001231189">
    <property type="component" value="Unassembled WGS sequence"/>
</dbReference>
<accession>A0AAD8WSY5</accession>
<gene>
    <name evidence="1" type="ORF">QYE76_040665</name>
</gene>
<evidence type="ECO:0000313" key="1">
    <source>
        <dbReference type="EMBL" id="KAK1679817.1"/>
    </source>
</evidence>
<evidence type="ECO:0000313" key="2">
    <source>
        <dbReference type="Proteomes" id="UP001231189"/>
    </source>
</evidence>
<sequence>MTVADYCRKQKVLADKLNALGTTITDKRLIQNMVRGLGSRLTYMCTLTLKQHPLPLFLEVRSSLLLEELV</sequence>
<dbReference type="EMBL" id="JAUUTY010000002">
    <property type="protein sequence ID" value="KAK1679817.1"/>
    <property type="molecule type" value="Genomic_DNA"/>
</dbReference>
<dbReference type="AlphaFoldDB" id="A0AAD8WSY5"/>
<protein>
    <submittedName>
        <fullName evidence="1">Uncharacterized protein</fullName>
    </submittedName>
</protein>
<keyword evidence="2" id="KW-1185">Reference proteome</keyword>
<organism evidence="1 2">
    <name type="scientific">Lolium multiflorum</name>
    <name type="common">Italian ryegrass</name>
    <name type="synonym">Lolium perenne subsp. multiflorum</name>
    <dbReference type="NCBI Taxonomy" id="4521"/>
    <lineage>
        <taxon>Eukaryota</taxon>
        <taxon>Viridiplantae</taxon>
        <taxon>Streptophyta</taxon>
        <taxon>Embryophyta</taxon>
        <taxon>Tracheophyta</taxon>
        <taxon>Spermatophyta</taxon>
        <taxon>Magnoliopsida</taxon>
        <taxon>Liliopsida</taxon>
        <taxon>Poales</taxon>
        <taxon>Poaceae</taxon>
        <taxon>BOP clade</taxon>
        <taxon>Pooideae</taxon>
        <taxon>Poodae</taxon>
        <taxon>Poeae</taxon>
        <taxon>Poeae Chloroplast Group 2 (Poeae type)</taxon>
        <taxon>Loliodinae</taxon>
        <taxon>Loliinae</taxon>
        <taxon>Lolium</taxon>
    </lineage>
</organism>
<comment type="caution">
    <text evidence="1">The sequence shown here is derived from an EMBL/GenBank/DDBJ whole genome shotgun (WGS) entry which is preliminary data.</text>
</comment>
<proteinExistence type="predicted"/>
<reference evidence="1" key="1">
    <citation type="submission" date="2023-07" db="EMBL/GenBank/DDBJ databases">
        <title>A chromosome-level genome assembly of Lolium multiflorum.</title>
        <authorList>
            <person name="Chen Y."/>
            <person name="Copetti D."/>
            <person name="Kolliker R."/>
            <person name="Studer B."/>
        </authorList>
    </citation>
    <scope>NUCLEOTIDE SEQUENCE</scope>
    <source>
        <strain evidence="1">02402/16</strain>
        <tissue evidence="1">Leaf</tissue>
    </source>
</reference>